<dbReference type="Proteomes" id="UP001210678">
    <property type="component" value="Unassembled WGS sequence"/>
</dbReference>
<dbReference type="PRINTS" id="PR00039">
    <property type="entry name" value="HTHLYSR"/>
</dbReference>
<dbReference type="InterPro" id="IPR036390">
    <property type="entry name" value="WH_DNA-bd_sf"/>
</dbReference>
<dbReference type="Pfam" id="PF00126">
    <property type="entry name" value="HTH_1"/>
    <property type="match status" value="1"/>
</dbReference>
<dbReference type="InterPro" id="IPR000847">
    <property type="entry name" value="LysR_HTH_N"/>
</dbReference>
<dbReference type="Gene3D" id="1.10.10.10">
    <property type="entry name" value="Winged helix-like DNA-binding domain superfamily/Winged helix DNA-binding domain"/>
    <property type="match status" value="1"/>
</dbReference>
<dbReference type="Pfam" id="PF03466">
    <property type="entry name" value="LysR_substrate"/>
    <property type="match status" value="1"/>
</dbReference>
<feature type="domain" description="HTH lysR-type" evidence="5">
    <location>
        <begin position="8"/>
        <end position="65"/>
    </location>
</feature>
<evidence type="ECO:0000313" key="6">
    <source>
        <dbReference type="EMBL" id="MDB1125315.1"/>
    </source>
</evidence>
<dbReference type="InterPro" id="IPR058163">
    <property type="entry name" value="LysR-type_TF_proteobact-type"/>
</dbReference>
<keyword evidence="7" id="KW-1185">Reference proteome</keyword>
<dbReference type="PROSITE" id="PS50931">
    <property type="entry name" value="HTH_LYSR"/>
    <property type="match status" value="1"/>
</dbReference>
<comment type="similarity">
    <text evidence="1">Belongs to the LysR transcriptional regulatory family.</text>
</comment>
<reference evidence="6 7" key="1">
    <citation type="submission" date="2023-01" db="EMBL/GenBank/DDBJ databases">
        <title>Vibrio sp. KJ40-1 sp.nov, isolated from marine algae.</title>
        <authorList>
            <person name="Butt M."/>
            <person name="Kim J.M.J."/>
            <person name="Jeon C.O.C."/>
        </authorList>
    </citation>
    <scope>NUCLEOTIDE SEQUENCE [LARGE SCALE GENOMIC DNA]</scope>
    <source>
        <strain evidence="6 7">KJ40-1</strain>
    </source>
</reference>
<keyword evidence="2" id="KW-0805">Transcription regulation</keyword>
<dbReference type="RefSeq" id="WP_272138911.1">
    <property type="nucleotide sequence ID" value="NZ_JAQLOI010000003.1"/>
</dbReference>
<proteinExistence type="inferred from homology"/>
<evidence type="ECO:0000259" key="5">
    <source>
        <dbReference type="PROSITE" id="PS50931"/>
    </source>
</evidence>
<dbReference type="EMBL" id="JAQLOI010000003">
    <property type="protein sequence ID" value="MDB1125315.1"/>
    <property type="molecule type" value="Genomic_DNA"/>
</dbReference>
<dbReference type="PANTHER" id="PTHR30537">
    <property type="entry name" value="HTH-TYPE TRANSCRIPTIONAL REGULATOR"/>
    <property type="match status" value="1"/>
</dbReference>
<comment type="caution">
    <text evidence="6">The sequence shown here is derived from an EMBL/GenBank/DDBJ whole genome shotgun (WGS) entry which is preliminary data.</text>
</comment>
<dbReference type="InterPro" id="IPR005119">
    <property type="entry name" value="LysR_subst-bd"/>
</dbReference>
<accession>A0ABT4YUR0</accession>
<sequence length="302" mass="34338">MNWKSVCFDWNRTRAFLVTAEEGTLSAAANALNMTQPTLSRQVASLEQEIGVRLFERAGHRLELTSSGMELLQLARKMGDAASDFSLMANGQSQQLEGTVVISVCELDAVYRLPRIIAKLREEEPGITIEVVVSNKVSDLNRRDADIAIRSFCPTQPDLIARKLGEETVWLYGTEEYLQPYNDINSLEDIHNIQLIGFSDSSKMVDQLNQQGWNLSLNNVKLSTDYQMMQIKLCKENLGLIYLTQDVGDQEQHLVKAFEQFGPAICLPVWAVCHQELRTNRRIRRVFDFVSDELKKYLSQTM</sequence>
<organism evidence="6 7">
    <name type="scientific">Vibrio algarum</name>
    <dbReference type="NCBI Taxonomy" id="3020714"/>
    <lineage>
        <taxon>Bacteria</taxon>
        <taxon>Pseudomonadati</taxon>
        <taxon>Pseudomonadota</taxon>
        <taxon>Gammaproteobacteria</taxon>
        <taxon>Vibrionales</taxon>
        <taxon>Vibrionaceae</taxon>
        <taxon>Vibrio</taxon>
    </lineage>
</organism>
<keyword evidence="3" id="KW-0238">DNA-binding</keyword>
<dbReference type="SUPFAM" id="SSF46785">
    <property type="entry name" value="Winged helix' DNA-binding domain"/>
    <property type="match status" value="1"/>
</dbReference>
<evidence type="ECO:0000256" key="4">
    <source>
        <dbReference type="ARBA" id="ARBA00023163"/>
    </source>
</evidence>
<name>A0ABT4YUR0_9VIBR</name>
<keyword evidence="4" id="KW-0804">Transcription</keyword>
<gene>
    <name evidence="6" type="ORF">PGX00_17330</name>
</gene>
<evidence type="ECO:0000256" key="1">
    <source>
        <dbReference type="ARBA" id="ARBA00009437"/>
    </source>
</evidence>
<dbReference type="InterPro" id="IPR036388">
    <property type="entry name" value="WH-like_DNA-bd_sf"/>
</dbReference>
<evidence type="ECO:0000256" key="2">
    <source>
        <dbReference type="ARBA" id="ARBA00023015"/>
    </source>
</evidence>
<evidence type="ECO:0000256" key="3">
    <source>
        <dbReference type="ARBA" id="ARBA00023125"/>
    </source>
</evidence>
<dbReference type="Gene3D" id="3.40.190.290">
    <property type="match status" value="1"/>
</dbReference>
<protein>
    <submittedName>
        <fullName evidence="6">LysR family transcriptional regulator</fullName>
    </submittedName>
</protein>
<evidence type="ECO:0000313" key="7">
    <source>
        <dbReference type="Proteomes" id="UP001210678"/>
    </source>
</evidence>
<dbReference type="PANTHER" id="PTHR30537:SF3">
    <property type="entry name" value="TRANSCRIPTIONAL REGULATORY PROTEIN"/>
    <property type="match status" value="1"/>
</dbReference>
<dbReference type="SUPFAM" id="SSF53850">
    <property type="entry name" value="Periplasmic binding protein-like II"/>
    <property type="match status" value="1"/>
</dbReference>